<feature type="domain" description="PH" evidence="3">
    <location>
        <begin position="18"/>
        <end position="111"/>
    </location>
</feature>
<proteinExistence type="predicted"/>
<dbReference type="InterPro" id="IPR011993">
    <property type="entry name" value="PH-like_dom_sf"/>
</dbReference>
<evidence type="ECO:0008006" key="7">
    <source>
        <dbReference type="Google" id="ProtNLM"/>
    </source>
</evidence>
<evidence type="ECO:0000256" key="1">
    <source>
        <dbReference type="ARBA" id="ARBA00022553"/>
    </source>
</evidence>
<dbReference type="InterPro" id="IPR039011">
    <property type="entry name" value="IRS"/>
</dbReference>
<evidence type="ECO:0000256" key="2">
    <source>
        <dbReference type="SAM" id="MobiDB-lite"/>
    </source>
</evidence>
<evidence type="ECO:0000313" key="5">
    <source>
        <dbReference type="Ensembl" id="ENSPMGP00000001211.1"/>
    </source>
</evidence>
<dbReference type="Gene3D" id="2.30.29.30">
    <property type="entry name" value="Pleckstrin-homology domain (PH domain)/Phosphotyrosine-binding domain (PTB)"/>
    <property type="match status" value="2"/>
</dbReference>
<feature type="compositionally biased region" description="Basic and acidic residues" evidence="2">
    <location>
        <begin position="283"/>
        <end position="303"/>
    </location>
</feature>
<dbReference type="SMART" id="SM00310">
    <property type="entry name" value="PTBI"/>
    <property type="match status" value="1"/>
</dbReference>
<dbReference type="GO" id="GO:0008286">
    <property type="term" value="P:insulin receptor signaling pathway"/>
    <property type="evidence" value="ECO:0007669"/>
    <property type="project" value="InterPro"/>
</dbReference>
<reference evidence="5" key="2">
    <citation type="submission" date="2025-09" db="UniProtKB">
        <authorList>
            <consortium name="Ensembl"/>
        </authorList>
    </citation>
    <scope>IDENTIFICATION</scope>
</reference>
<dbReference type="InterPro" id="IPR002404">
    <property type="entry name" value="IRS_PTB"/>
</dbReference>
<keyword evidence="1" id="KW-0597">Phosphoprotein</keyword>
<dbReference type="GO" id="GO:0005886">
    <property type="term" value="C:plasma membrane"/>
    <property type="evidence" value="ECO:0007669"/>
    <property type="project" value="TreeGrafter"/>
</dbReference>
<dbReference type="SMART" id="SM01244">
    <property type="entry name" value="IRS"/>
    <property type="match status" value="1"/>
</dbReference>
<dbReference type="SUPFAM" id="SSF50729">
    <property type="entry name" value="PH domain-like"/>
    <property type="match status" value="2"/>
</dbReference>
<sequence>MHNAQRLLEPFPLLCLPVKPIPGYLGKQEQKHRRYFVLRAGSHSGPSRLEWYKTQERFTAVETSAGETGLFGSHKKDYKVALYAKDQTLVFVGKDDEEQQEWYTAIKESAAQSHVCECTKFWILGFTCVFQVWPVTVKPRGLGRSKALTGEILLCLTASSLVLVRVGHDHELPSVTLPLLAVRRFGHLDGSFFLELGRSAPHGPGEIWMEARNLSLAQQIHEIVREAVRALRVIPDFNWSSSPSKSSGSLYHSLFALKRSRPKQREKQGHCRPSGPQVLCESLHSHSHSDPDMEETLRTDSVRTEPSSEPEAECYMEMKTEHSPPREGPGYVLMTPQLSQSLHQDDYVSMTSPQKEALTKQASLSFLQTSFRYDPVPVFMFTMRSRTSD</sequence>
<dbReference type="PROSITE" id="PS50003">
    <property type="entry name" value="PH_DOMAIN"/>
    <property type="match status" value="1"/>
</dbReference>
<dbReference type="GO" id="GO:0043548">
    <property type="term" value="F:phosphatidylinositol 3-kinase binding"/>
    <property type="evidence" value="ECO:0007669"/>
    <property type="project" value="TreeGrafter"/>
</dbReference>
<dbReference type="PRINTS" id="PR00628">
    <property type="entry name" value="INSULINRSI"/>
</dbReference>
<protein>
    <recommendedName>
        <fullName evidence="7">IRS-type PTB domain-containing protein</fullName>
    </recommendedName>
</protein>
<dbReference type="GO" id="GO:0005829">
    <property type="term" value="C:cytosol"/>
    <property type="evidence" value="ECO:0007669"/>
    <property type="project" value="TreeGrafter"/>
</dbReference>
<dbReference type="PROSITE" id="PS51064">
    <property type="entry name" value="IRS_PTB"/>
    <property type="match status" value="1"/>
</dbReference>
<dbReference type="Proteomes" id="UP000261520">
    <property type="component" value="Unplaced"/>
</dbReference>
<name>A0A3B3Z9X6_9GOBI</name>
<dbReference type="STRING" id="409849.ENSPMGP00000001211"/>
<organism evidence="5 6">
    <name type="scientific">Periophthalmus magnuspinnatus</name>
    <dbReference type="NCBI Taxonomy" id="409849"/>
    <lineage>
        <taxon>Eukaryota</taxon>
        <taxon>Metazoa</taxon>
        <taxon>Chordata</taxon>
        <taxon>Craniata</taxon>
        <taxon>Vertebrata</taxon>
        <taxon>Euteleostomi</taxon>
        <taxon>Actinopterygii</taxon>
        <taxon>Neopterygii</taxon>
        <taxon>Teleostei</taxon>
        <taxon>Neoteleostei</taxon>
        <taxon>Acanthomorphata</taxon>
        <taxon>Gobiaria</taxon>
        <taxon>Gobiiformes</taxon>
        <taxon>Gobioidei</taxon>
        <taxon>Gobiidae</taxon>
        <taxon>Oxudercinae</taxon>
        <taxon>Periophthalmus</taxon>
    </lineage>
</organism>
<evidence type="ECO:0000259" key="3">
    <source>
        <dbReference type="PROSITE" id="PS50003"/>
    </source>
</evidence>
<dbReference type="AlphaFoldDB" id="A0A3B3Z9X6"/>
<accession>A0A3B3Z9X6</accession>
<evidence type="ECO:0000259" key="4">
    <source>
        <dbReference type="PROSITE" id="PS51064"/>
    </source>
</evidence>
<feature type="region of interest" description="Disordered" evidence="2">
    <location>
        <begin position="261"/>
        <end position="312"/>
    </location>
</feature>
<dbReference type="Pfam" id="PF02174">
    <property type="entry name" value="IRS"/>
    <property type="match status" value="1"/>
</dbReference>
<feature type="domain" description="IRS-type PTB" evidence="4">
    <location>
        <begin position="129"/>
        <end position="235"/>
    </location>
</feature>
<keyword evidence="6" id="KW-1185">Reference proteome</keyword>
<dbReference type="Ensembl" id="ENSPMGT00000001280.1">
    <property type="protein sequence ID" value="ENSPMGP00000001211.1"/>
    <property type="gene ID" value="ENSPMGG00000001094.1"/>
</dbReference>
<evidence type="ECO:0000313" key="6">
    <source>
        <dbReference type="Proteomes" id="UP000261520"/>
    </source>
</evidence>
<dbReference type="InterPro" id="IPR001849">
    <property type="entry name" value="PH_domain"/>
</dbReference>
<dbReference type="PANTHER" id="PTHR10614">
    <property type="entry name" value="INSULIN RECEPTOR SUBSTRATE"/>
    <property type="match status" value="1"/>
</dbReference>
<dbReference type="GO" id="GO:0005158">
    <property type="term" value="F:insulin receptor binding"/>
    <property type="evidence" value="ECO:0007669"/>
    <property type="project" value="InterPro"/>
</dbReference>
<reference evidence="5" key="1">
    <citation type="submission" date="2025-08" db="UniProtKB">
        <authorList>
            <consortium name="Ensembl"/>
        </authorList>
    </citation>
    <scope>IDENTIFICATION</scope>
</reference>
<dbReference type="PANTHER" id="PTHR10614:SF8">
    <property type="entry name" value="INSULIN RECEPTOR SUBSTRATE 3"/>
    <property type="match status" value="1"/>
</dbReference>